<reference evidence="2 3" key="1">
    <citation type="submission" date="2024-09" db="EMBL/GenBank/DDBJ databases">
        <authorList>
            <person name="Sun Q."/>
            <person name="Mori K."/>
        </authorList>
    </citation>
    <scope>NUCLEOTIDE SEQUENCE [LARGE SCALE GENOMIC DNA]</scope>
    <source>
        <strain evidence="2 3">NCAIM B.02481</strain>
    </source>
</reference>
<evidence type="ECO:0000256" key="1">
    <source>
        <dbReference type="SAM" id="SignalP"/>
    </source>
</evidence>
<comment type="caution">
    <text evidence="2">The sequence shown here is derived from an EMBL/GenBank/DDBJ whole genome shotgun (WGS) entry which is preliminary data.</text>
</comment>
<organism evidence="2 3">
    <name type="scientific">Winogradskyella pulchriflava</name>
    <dbReference type="NCBI Taxonomy" id="1110688"/>
    <lineage>
        <taxon>Bacteria</taxon>
        <taxon>Pseudomonadati</taxon>
        <taxon>Bacteroidota</taxon>
        <taxon>Flavobacteriia</taxon>
        <taxon>Flavobacteriales</taxon>
        <taxon>Flavobacteriaceae</taxon>
        <taxon>Winogradskyella</taxon>
    </lineage>
</organism>
<protein>
    <submittedName>
        <fullName evidence="2">Hemagglutinin protein</fullName>
    </submittedName>
</protein>
<feature type="signal peptide" evidence="1">
    <location>
        <begin position="1"/>
        <end position="18"/>
    </location>
</feature>
<keyword evidence="3" id="KW-1185">Reference proteome</keyword>
<name>A0ABV6Q614_9FLAO</name>
<dbReference type="EMBL" id="JBHLTQ010000001">
    <property type="protein sequence ID" value="MFC0603135.1"/>
    <property type="molecule type" value="Genomic_DNA"/>
</dbReference>
<proteinExistence type="predicted"/>
<evidence type="ECO:0000313" key="3">
    <source>
        <dbReference type="Proteomes" id="UP001589832"/>
    </source>
</evidence>
<gene>
    <name evidence="2" type="ORF">ACFFGA_01100</name>
</gene>
<evidence type="ECO:0000313" key="2">
    <source>
        <dbReference type="EMBL" id="MFC0603135.1"/>
    </source>
</evidence>
<accession>A0ABV6Q614</accession>
<dbReference type="Proteomes" id="UP001589832">
    <property type="component" value="Unassembled WGS sequence"/>
</dbReference>
<sequence>MKSLTAIILMFTISFCQAQSIEKFSIDNGGASVSTGGIQLLYTIGEVNVQEIDAGTVSVSEGFITSGFKIRVNPKVFLQGPLINPATANLMNDDLRQNALIPTISPYEDGATCSASVFDTSGNDAIVDWVWLELRALNDNTTIVKSRSALVQRDGDVVDMDGTSHIEMQAPPNNYYIVIKHRNHLGVMSSNTFGLREEATTTIDFTDNTFLTYGSNAQVQLSSGNTALWSGDLNNDTKIQFSGAGNDVNTLKDFIIANAPLPLLTIPVSGYFNEDLDLNGQAKFSGSDNDSNLVKDIIIGHPLNILGLPTFTITSQVPNN</sequence>
<keyword evidence="1" id="KW-0732">Signal</keyword>
<dbReference type="RefSeq" id="WP_386058409.1">
    <property type="nucleotide sequence ID" value="NZ_JBHLTQ010000001.1"/>
</dbReference>
<feature type="chain" id="PRO_5045651856" evidence="1">
    <location>
        <begin position="19"/>
        <end position="320"/>
    </location>
</feature>